<sequence length="203" mass="21054">MARRADEGPTGEEHVLPDVEDDLDEESYQRLTGKRRARLVRQRIAFAVVVVVVLAVGGGAYLVWSDRWHPRGAARPSVAASPTCTPAAAPALLAPKDVTVDVLNGTSRKGLAGAVAAELRTRGFVVTRVANAPQATGPATAVVTYPAASVQQAVTVAARFPEAQLVQDDAAKGISVSLGDGYQQLLAEQALVAPVPTGQPGAC</sequence>
<feature type="transmembrane region" description="Helical" evidence="1">
    <location>
        <begin position="44"/>
        <end position="64"/>
    </location>
</feature>
<accession>A0A2T0R5P9</accession>
<keyword evidence="4" id="KW-1185">Reference proteome</keyword>
<proteinExistence type="predicted"/>
<evidence type="ECO:0000256" key="1">
    <source>
        <dbReference type="SAM" id="Phobius"/>
    </source>
</evidence>
<dbReference type="RefSeq" id="WP_106210003.1">
    <property type="nucleotide sequence ID" value="NZ_PVZF01000004.1"/>
</dbReference>
<comment type="caution">
    <text evidence="3">The sequence shown here is derived from an EMBL/GenBank/DDBJ whole genome shotgun (WGS) entry which is preliminary data.</text>
</comment>
<evidence type="ECO:0000259" key="2">
    <source>
        <dbReference type="Pfam" id="PF13399"/>
    </source>
</evidence>
<dbReference type="Proteomes" id="UP000238083">
    <property type="component" value="Unassembled WGS sequence"/>
</dbReference>
<evidence type="ECO:0000313" key="4">
    <source>
        <dbReference type="Proteomes" id="UP000238083"/>
    </source>
</evidence>
<keyword evidence="1" id="KW-0472">Membrane</keyword>
<organism evidence="3 4">
    <name type="scientific">Kineococcus rhizosphaerae</name>
    <dbReference type="NCBI Taxonomy" id="559628"/>
    <lineage>
        <taxon>Bacteria</taxon>
        <taxon>Bacillati</taxon>
        <taxon>Actinomycetota</taxon>
        <taxon>Actinomycetes</taxon>
        <taxon>Kineosporiales</taxon>
        <taxon>Kineosporiaceae</taxon>
        <taxon>Kineococcus</taxon>
    </lineage>
</organism>
<keyword evidence="1" id="KW-1133">Transmembrane helix</keyword>
<feature type="domain" description="LytR/CpsA/Psr regulator C-terminal" evidence="2">
    <location>
        <begin position="97"/>
        <end position="182"/>
    </location>
</feature>
<dbReference type="InterPro" id="IPR027381">
    <property type="entry name" value="LytR/CpsA/Psr_C"/>
</dbReference>
<keyword evidence="1" id="KW-0812">Transmembrane</keyword>
<name>A0A2T0R5P9_9ACTN</name>
<dbReference type="Pfam" id="PF13399">
    <property type="entry name" value="LytR_C"/>
    <property type="match status" value="1"/>
</dbReference>
<dbReference type="Gene3D" id="3.30.70.2390">
    <property type="match status" value="1"/>
</dbReference>
<evidence type="ECO:0000313" key="3">
    <source>
        <dbReference type="EMBL" id="PRY16098.1"/>
    </source>
</evidence>
<dbReference type="EMBL" id="PVZF01000004">
    <property type="protein sequence ID" value="PRY16098.1"/>
    <property type="molecule type" value="Genomic_DNA"/>
</dbReference>
<protein>
    <submittedName>
        <fullName evidence="3">LytR cell envelope-related transcriptional attenuator</fullName>
    </submittedName>
</protein>
<dbReference type="AlphaFoldDB" id="A0A2T0R5P9"/>
<reference evidence="3 4" key="1">
    <citation type="submission" date="2018-03" db="EMBL/GenBank/DDBJ databases">
        <title>Genomic Encyclopedia of Archaeal and Bacterial Type Strains, Phase II (KMG-II): from individual species to whole genera.</title>
        <authorList>
            <person name="Goeker M."/>
        </authorList>
    </citation>
    <scope>NUCLEOTIDE SEQUENCE [LARGE SCALE GENOMIC DNA]</scope>
    <source>
        <strain evidence="3 4">DSM 19711</strain>
    </source>
</reference>
<gene>
    <name evidence="3" type="ORF">CLV37_104316</name>
</gene>